<organism evidence="5 6">
    <name type="scientific">Microbaculum marinum</name>
    <dbReference type="NCBI Taxonomy" id="1764581"/>
    <lineage>
        <taxon>Bacteria</taxon>
        <taxon>Pseudomonadati</taxon>
        <taxon>Pseudomonadota</taxon>
        <taxon>Alphaproteobacteria</taxon>
        <taxon>Hyphomicrobiales</taxon>
        <taxon>Tepidamorphaceae</taxon>
        <taxon>Microbaculum</taxon>
    </lineage>
</organism>
<dbReference type="GO" id="GO:0016787">
    <property type="term" value="F:hydrolase activity"/>
    <property type="evidence" value="ECO:0007669"/>
    <property type="project" value="UniProtKB-KW"/>
</dbReference>
<reference evidence="5 6" key="1">
    <citation type="submission" date="2024-02" db="EMBL/GenBank/DDBJ databases">
        <title>Genome analysis and characterization of Microbaculum marinisediminis sp. nov., isolated from marine sediment.</title>
        <authorList>
            <person name="Du Z.-J."/>
            <person name="Ye Y.-Q."/>
            <person name="Zhang Z.-R."/>
            <person name="Yuan S.-M."/>
            <person name="Zhang X.-Y."/>
        </authorList>
    </citation>
    <scope>NUCLEOTIDE SEQUENCE [LARGE SCALE GENOMIC DNA]</scope>
    <source>
        <strain evidence="5 6">SDUM1044001</strain>
    </source>
</reference>
<protein>
    <submittedName>
        <fullName evidence="5">Thermonuclease family protein</fullName>
    </submittedName>
</protein>
<dbReference type="AlphaFoldDB" id="A0AAW9RJ67"/>
<dbReference type="SMART" id="SM00318">
    <property type="entry name" value="SNc"/>
    <property type="match status" value="1"/>
</dbReference>
<dbReference type="PROSITE" id="PS50830">
    <property type="entry name" value="TNASE_3"/>
    <property type="match status" value="1"/>
</dbReference>
<dbReference type="Gene3D" id="2.40.50.90">
    <property type="match status" value="1"/>
</dbReference>
<dbReference type="GO" id="GO:0004519">
    <property type="term" value="F:endonuclease activity"/>
    <property type="evidence" value="ECO:0007669"/>
    <property type="project" value="UniProtKB-KW"/>
</dbReference>
<gene>
    <name evidence="5" type="ORF">V3328_02315</name>
</gene>
<evidence type="ECO:0000256" key="3">
    <source>
        <dbReference type="ARBA" id="ARBA00022801"/>
    </source>
</evidence>
<evidence type="ECO:0000313" key="5">
    <source>
        <dbReference type="EMBL" id="MEJ8570293.1"/>
    </source>
</evidence>
<feature type="domain" description="TNase-like" evidence="4">
    <location>
        <begin position="32"/>
        <end position="165"/>
    </location>
</feature>
<comment type="caution">
    <text evidence="5">The sequence shown here is derived from an EMBL/GenBank/DDBJ whole genome shotgun (WGS) entry which is preliminary data.</text>
</comment>
<dbReference type="Pfam" id="PF00565">
    <property type="entry name" value="SNase"/>
    <property type="match status" value="1"/>
</dbReference>
<dbReference type="Proteomes" id="UP001378188">
    <property type="component" value="Unassembled WGS sequence"/>
</dbReference>
<dbReference type="RefSeq" id="WP_340328026.1">
    <property type="nucleotide sequence ID" value="NZ_JAZHOF010000001.1"/>
</dbReference>
<dbReference type="EMBL" id="JAZHOF010000001">
    <property type="protein sequence ID" value="MEJ8570293.1"/>
    <property type="molecule type" value="Genomic_DNA"/>
</dbReference>
<dbReference type="PANTHER" id="PTHR12302">
    <property type="entry name" value="EBNA2 BINDING PROTEIN P100"/>
    <property type="match status" value="1"/>
</dbReference>
<evidence type="ECO:0000259" key="4">
    <source>
        <dbReference type="PROSITE" id="PS50830"/>
    </source>
</evidence>
<evidence type="ECO:0000256" key="1">
    <source>
        <dbReference type="ARBA" id="ARBA00022722"/>
    </source>
</evidence>
<keyword evidence="6" id="KW-1185">Reference proteome</keyword>
<sequence>MRGTIALATLTLSAGALVPPAWGEALDCPPQPNERVRVSEVIDGDTIALEDGRIVRLVGILAPKAELSGASEEERRFAKAAQEALARAVRGSDLGLATSGGRHDRHGRLLAHAFIAGDRHRWLQGLMIDQGLARAHAAVDNSRCVRVLLDREAVARAASRGLWAGPLGQVRAAEAPEELAEEVGRYAIVEGRVISVGERPQRTYLNFGTYWSEDFTAFVDRRDVQRFTDEGFVLGDLEGRRVRVRGWVGEDRGPVIHMKRPEQLELVGEE</sequence>
<name>A0AAW9RJ67_9HYPH</name>
<accession>A0AAW9RJ67</accession>
<evidence type="ECO:0000313" key="6">
    <source>
        <dbReference type="Proteomes" id="UP001378188"/>
    </source>
</evidence>
<keyword evidence="3" id="KW-0378">Hydrolase</keyword>
<keyword evidence="1" id="KW-0540">Nuclease</keyword>
<dbReference type="PANTHER" id="PTHR12302:SF3">
    <property type="entry name" value="SERINE_THREONINE-PROTEIN KINASE 31"/>
    <property type="match status" value="1"/>
</dbReference>
<keyword evidence="2" id="KW-0255">Endonuclease</keyword>
<evidence type="ECO:0000256" key="2">
    <source>
        <dbReference type="ARBA" id="ARBA00022759"/>
    </source>
</evidence>
<proteinExistence type="predicted"/>
<dbReference type="InterPro" id="IPR035437">
    <property type="entry name" value="SNase_OB-fold_sf"/>
</dbReference>
<dbReference type="SUPFAM" id="SSF50199">
    <property type="entry name" value="Staphylococcal nuclease"/>
    <property type="match status" value="1"/>
</dbReference>
<dbReference type="InterPro" id="IPR016071">
    <property type="entry name" value="Staphylococal_nuclease_OB-fold"/>
</dbReference>